<evidence type="ECO:0000256" key="6">
    <source>
        <dbReference type="SAM" id="SignalP"/>
    </source>
</evidence>
<dbReference type="OrthoDB" id="4289620at2"/>
<dbReference type="Pfam" id="PF01547">
    <property type="entry name" value="SBP_bac_1"/>
    <property type="match status" value="1"/>
</dbReference>
<keyword evidence="8" id="KW-1185">Reference proteome</keyword>
<gene>
    <name evidence="7" type="ORF">E0H73_00090</name>
</gene>
<comment type="caution">
    <text evidence="7">The sequence shown here is derived from an EMBL/GenBank/DDBJ whole genome shotgun (WGS) entry which is preliminary data.</text>
</comment>
<evidence type="ECO:0000256" key="4">
    <source>
        <dbReference type="ARBA" id="ARBA00023139"/>
    </source>
</evidence>
<dbReference type="AlphaFoldDB" id="A0A4R0KXB7"/>
<reference evidence="7 8" key="1">
    <citation type="submission" date="2019-02" db="EMBL/GenBank/DDBJ databases">
        <title>Kribbella capetownensis sp. nov. and Kribbella speibonae sp. nov., isolated from soil.</title>
        <authorList>
            <person name="Curtis S.M."/>
            <person name="Norton I."/>
            <person name="Everest G.J."/>
            <person name="Meyers P.R."/>
        </authorList>
    </citation>
    <scope>NUCLEOTIDE SEQUENCE [LARGE SCALE GENOMIC DNA]</scope>
    <source>
        <strain evidence="7 8">NRRL B-24813</strain>
    </source>
</reference>
<name>A0A4R0KXB7_9ACTN</name>
<sequence>MARRTRSMLRGRLVPTVAMVLALPLALAGCVSGSPAGGDEPEQQSTDAYSGDVEWWTINLQKNYGPDIQKWIDAYQKEHPKVSIKWVDVPGQDITTKLLAAIASGKVPDVVNFTSDTTGLFAGSMADLNSLLSKDEIAAYLPNLADPLVADGKRIALPWYNGGTTLAFYNKDLLAKAGFDQAKPPKTYDDALALAKTYHDGSGKSATNFMSYSTVVQADGIPMLSDDGKKAAFNTPEAAALLEKFKTLFSAGAIAPGSLSQNQRDLPQSLENKLIAFNPAATSSTLLNVQKNAPAVYQSIVVGPPVTGADGKFYMPGQQVMGVPAKSDNQAAAAAWLKYVTAPEQQLALCKLVPIYPSAVKALEDPFFTDIKGTTPADQARKTLLDTFKNSVDASMGSGNDEQLRKLFDDQVRAFMSGTKSAKEALDAAEKAWNDTLAKGK</sequence>
<dbReference type="Proteomes" id="UP000291144">
    <property type="component" value="Unassembled WGS sequence"/>
</dbReference>
<keyword evidence="5" id="KW-0449">Lipoprotein</keyword>
<dbReference type="SUPFAM" id="SSF53850">
    <property type="entry name" value="Periplasmic binding protein-like II"/>
    <property type="match status" value="1"/>
</dbReference>
<keyword evidence="1" id="KW-1003">Cell membrane</keyword>
<evidence type="ECO:0000256" key="3">
    <source>
        <dbReference type="ARBA" id="ARBA00023136"/>
    </source>
</evidence>
<evidence type="ECO:0000256" key="1">
    <source>
        <dbReference type="ARBA" id="ARBA00022475"/>
    </source>
</evidence>
<evidence type="ECO:0000256" key="2">
    <source>
        <dbReference type="ARBA" id="ARBA00022729"/>
    </source>
</evidence>
<accession>A0A4R0KXB7</accession>
<evidence type="ECO:0000256" key="5">
    <source>
        <dbReference type="ARBA" id="ARBA00023288"/>
    </source>
</evidence>
<keyword evidence="3" id="KW-0472">Membrane</keyword>
<dbReference type="PANTHER" id="PTHR43649">
    <property type="entry name" value="ARABINOSE-BINDING PROTEIN-RELATED"/>
    <property type="match status" value="1"/>
</dbReference>
<dbReference type="PANTHER" id="PTHR43649:SF33">
    <property type="entry name" value="POLYGALACTURONAN_RHAMNOGALACTURONAN-BINDING PROTEIN YTCQ"/>
    <property type="match status" value="1"/>
</dbReference>
<dbReference type="CDD" id="cd13585">
    <property type="entry name" value="PBP2_TMBP_like"/>
    <property type="match status" value="1"/>
</dbReference>
<feature type="signal peptide" evidence="6">
    <location>
        <begin position="1"/>
        <end position="28"/>
    </location>
</feature>
<dbReference type="PROSITE" id="PS51257">
    <property type="entry name" value="PROKAR_LIPOPROTEIN"/>
    <property type="match status" value="1"/>
</dbReference>
<feature type="chain" id="PRO_5039545920" evidence="6">
    <location>
        <begin position="29"/>
        <end position="441"/>
    </location>
</feature>
<dbReference type="InterPro" id="IPR050490">
    <property type="entry name" value="Bact_solute-bd_prot1"/>
</dbReference>
<proteinExistence type="predicted"/>
<keyword evidence="4" id="KW-0564">Palmitate</keyword>
<organism evidence="7 8">
    <name type="scientific">Kribbella pittospori</name>
    <dbReference type="NCBI Taxonomy" id="722689"/>
    <lineage>
        <taxon>Bacteria</taxon>
        <taxon>Bacillati</taxon>
        <taxon>Actinomycetota</taxon>
        <taxon>Actinomycetes</taxon>
        <taxon>Propionibacteriales</taxon>
        <taxon>Kribbellaceae</taxon>
        <taxon>Kribbella</taxon>
    </lineage>
</organism>
<protein>
    <submittedName>
        <fullName evidence="7">Sugar ABC transporter substrate-binding protein</fullName>
    </submittedName>
</protein>
<dbReference type="RefSeq" id="WP_131349699.1">
    <property type="nucleotide sequence ID" value="NZ_SJKB01000001.1"/>
</dbReference>
<dbReference type="EMBL" id="SJKB01000001">
    <property type="protein sequence ID" value="TCC65389.1"/>
    <property type="molecule type" value="Genomic_DNA"/>
</dbReference>
<keyword evidence="2 6" id="KW-0732">Signal</keyword>
<dbReference type="Gene3D" id="3.40.190.10">
    <property type="entry name" value="Periplasmic binding protein-like II"/>
    <property type="match status" value="1"/>
</dbReference>
<evidence type="ECO:0000313" key="7">
    <source>
        <dbReference type="EMBL" id="TCC65389.1"/>
    </source>
</evidence>
<evidence type="ECO:0000313" key="8">
    <source>
        <dbReference type="Proteomes" id="UP000291144"/>
    </source>
</evidence>
<dbReference type="InterPro" id="IPR006059">
    <property type="entry name" value="SBP"/>
</dbReference>